<dbReference type="GO" id="GO:0000271">
    <property type="term" value="P:polysaccharide biosynthetic process"/>
    <property type="evidence" value="ECO:0007669"/>
    <property type="project" value="TreeGrafter"/>
</dbReference>
<evidence type="ECO:0000256" key="4">
    <source>
        <dbReference type="PIRSR" id="PIRSR000390-2"/>
    </source>
</evidence>
<keyword evidence="1 4" id="KW-0663">Pyridoxal phosphate</keyword>
<comment type="similarity">
    <text evidence="2 5">Belongs to the DegT/DnrJ/EryC1 family.</text>
</comment>
<dbReference type="InterPro" id="IPR000653">
    <property type="entry name" value="DegT/StrS_aminotransferase"/>
</dbReference>
<name>A0A1F5VSB7_9BACT</name>
<dbReference type="PANTHER" id="PTHR30244:SF9">
    <property type="entry name" value="PROTEIN RV3402C"/>
    <property type="match status" value="1"/>
</dbReference>
<dbReference type="PIRSF" id="PIRSF000390">
    <property type="entry name" value="PLP_StrS"/>
    <property type="match status" value="1"/>
</dbReference>
<evidence type="ECO:0000313" key="7">
    <source>
        <dbReference type="Proteomes" id="UP000178943"/>
    </source>
</evidence>
<keyword evidence="6" id="KW-0808">Transferase</keyword>
<dbReference type="AlphaFoldDB" id="A0A1F5VSB7"/>
<dbReference type="EMBL" id="MFGW01000095">
    <property type="protein sequence ID" value="OGF66217.1"/>
    <property type="molecule type" value="Genomic_DNA"/>
</dbReference>
<protein>
    <submittedName>
        <fullName evidence="6">Aminotransferase</fullName>
    </submittedName>
</protein>
<dbReference type="InterPro" id="IPR015421">
    <property type="entry name" value="PyrdxlP-dep_Trfase_major"/>
</dbReference>
<dbReference type="Gene3D" id="3.40.640.10">
    <property type="entry name" value="Type I PLP-dependent aspartate aminotransferase-like (Major domain)"/>
    <property type="match status" value="1"/>
</dbReference>
<reference evidence="6 7" key="1">
    <citation type="journal article" date="2016" name="Nat. Commun.">
        <title>Thousands of microbial genomes shed light on interconnected biogeochemical processes in an aquifer system.</title>
        <authorList>
            <person name="Anantharaman K."/>
            <person name="Brown C.T."/>
            <person name="Hug L.A."/>
            <person name="Sharon I."/>
            <person name="Castelle C.J."/>
            <person name="Probst A.J."/>
            <person name="Thomas B.C."/>
            <person name="Singh A."/>
            <person name="Wilkins M.J."/>
            <person name="Karaoz U."/>
            <person name="Brodie E.L."/>
            <person name="Williams K.H."/>
            <person name="Hubbard S.S."/>
            <person name="Banfield J.F."/>
        </authorList>
    </citation>
    <scope>NUCLEOTIDE SEQUENCE [LARGE SCALE GENOMIC DNA]</scope>
</reference>
<proteinExistence type="inferred from homology"/>
<evidence type="ECO:0000256" key="1">
    <source>
        <dbReference type="ARBA" id="ARBA00022898"/>
    </source>
</evidence>
<feature type="active site" description="Proton acceptor" evidence="3">
    <location>
        <position position="196"/>
    </location>
</feature>
<dbReference type="GO" id="GO:0030170">
    <property type="term" value="F:pyridoxal phosphate binding"/>
    <property type="evidence" value="ECO:0007669"/>
    <property type="project" value="TreeGrafter"/>
</dbReference>
<dbReference type="CDD" id="cd00616">
    <property type="entry name" value="AHBA_syn"/>
    <property type="match status" value="1"/>
</dbReference>
<evidence type="ECO:0000313" key="6">
    <source>
        <dbReference type="EMBL" id="OGF66217.1"/>
    </source>
</evidence>
<dbReference type="GO" id="GO:0008483">
    <property type="term" value="F:transaminase activity"/>
    <property type="evidence" value="ECO:0007669"/>
    <property type="project" value="UniProtKB-KW"/>
</dbReference>
<comment type="caution">
    <text evidence="6">The sequence shown here is derived from an EMBL/GenBank/DDBJ whole genome shotgun (WGS) entry which is preliminary data.</text>
</comment>
<dbReference type="PANTHER" id="PTHR30244">
    <property type="entry name" value="TRANSAMINASE"/>
    <property type="match status" value="1"/>
</dbReference>
<dbReference type="SUPFAM" id="SSF53383">
    <property type="entry name" value="PLP-dependent transferases"/>
    <property type="match status" value="1"/>
</dbReference>
<gene>
    <name evidence="6" type="ORF">A2Y62_02645</name>
</gene>
<evidence type="ECO:0000256" key="5">
    <source>
        <dbReference type="RuleBase" id="RU004508"/>
    </source>
</evidence>
<dbReference type="Proteomes" id="UP000178943">
    <property type="component" value="Unassembled WGS sequence"/>
</dbReference>
<feature type="modified residue" description="N6-(pyridoxal phosphate)lysine" evidence="4">
    <location>
        <position position="196"/>
    </location>
</feature>
<evidence type="ECO:0000256" key="2">
    <source>
        <dbReference type="ARBA" id="ARBA00037999"/>
    </source>
</evidence>
<organism evidence="6 7">
    <name type="scientific">Candidatus Fischerbacteria bacterium RBG_13_37_8</name>
    <dbReference type="NCBI Taxonomy" id="1817863"/>
    <lineage>
        <taxon>Bacteria</taxon>
        <taxon>Candidatus Fischeribacteriota</taxon>
    </lineage>
</organism>
<sequence>MKEIDALIKQYALPHTIYITQPTMPDFERYSSMLKRIWETKWLSNYGEFHRELEQRLLHFLGVQYCSLFCNGTLALLSAMKALNLKGEVITTPFSFPATANVLKWLNLKPVFCDIEEKTFTINPENIKRLINKKTSAILPVHVYGYPCDVNAIQNIADTHGLKIIYDAAHAFGVRLNGTALVQYGDASMLSFHATKLFTTLEGGALIMKDEQLKREIDSLKNFGIVDEETVLRPGINAKMNEFQAAFGILQLEQVEHEIASRRHIHELYMNKLTSVPGIVLPSRNPNVKHNYGYFPILIKEEQYGMSRDALYSVLLRFNIHTRKYFYPLISSYSFFKRLSTTLSAHLPVAEQAAEQVLCLPIYGTLAHDTAKRIAEVIAILSEKYVL</sequence>
<dbReference type="STRING" id="1817863.A2Y62_02645"/>
<accession>A0A1F5VSB7</accession>
<dbReference type="Pfam" id="PF01041">
    <property type="entry name" value="DegT_DnrJ_EryC1"/>
    <property type="match status" value="1"/>
</dbReference>
<evidence type="ECO:0000256" key="3">
    <source>
        <dbReference type="PIRSR" id="PIRSR000390-1"/>
    </source>
</evidence>
<dbReference type="InterPro" id="IPR015424">
    <property type="entry name" value="PyrdxlP-dep_Trfase"/>
</dbReference>
<keyword evidence="6" id="KW-0032">Aminotransferase</keyword>